<proteinExistence type="predicted"/>
<dbReference type="Proteomes" id="UP001327560">
    <property type="component" value="Chromosome 1"/>
</dbReference>
<reference evidence="1 2" key="1">
    <citation type="submission" date="2023-10" db="EMBL/GenBank/DDBJ databases">
        <title>Chromosome-scale genome assembly provides insights into flower coloration mechanisms of Canna indica.</title>
        <authorList>
            <person name="Li C."/>
        </authorList>
    </citation>
    <scope>NUCLEOTIDE SEQUENCE [LARGE SCALE GENOMIC DNA]</scope>
    <source>
        <tissue evidence="1">Flower</tissue>
    </source>
</reference>
<evidence type="ECO:0000313" key="1">
    <source>
        <dbReference type="EMBL" id="WOK92642.1"/>
    </source>
</evidence>
<evidence type="ECO:0000313" key="2">
    <source>
        <dbReference type="Proteomes" id="UP001327560"/>
    </source>
</evidence>
<dbReference type="AlphaFoldDB" id="A0AAQ3JP43"/>
<keyword evidence="2" id="KW-1185">Reference proteome</keyword>
<protein>
    <submittedName>
        <fullName evidence="1">Uncharacterized protein</fullName>
    </submittedName>
</protein>
<gene>
    <name evidence="1" type="ORF">Cni_G01333</name>
</gene>
<organism evidence="1 2">
    <name type="scientific">Canna indica</name>
    <name type="common">Indian-shot</name>
    <dbReference type="NCBI Taxonomy" id="4628"/>
    <lineage>
        <taxon>Eukaryota</taxon>
        <taxon>Viridiplantae</taxon>
        <taxon>Streptophyta</taxon>
        <taxon>Embryophyta</taxon>
        <taxon>Tracheophyta</taxon>
        <taxon>Spermatophyta</taxon>
        <taxon>Magnoliopsida</taxon>
        <taxon>Liliopsida</taxon>
        <taxon>Zingiberales</taxon>
        <taxon>Cannaceae</taxon>
        <taxon>Canna</taxon>
    </lineage>
</organism>
<dbReference type="EMBL" id="CP136890">
    <property type="protein sequence ID" value="WOK92642.1"/>
    <property type="molecule type" value="Genomic_DNA"/>
</dbReference>
<accession>A0AAQ3JP43</accession>
<sequence>MTSTLEEKMTSTLDGAMSGEELLWRASMVPRILCAAGEGGILVSDEGRAAICSAMGEVLRGERRLLLHLRAHGSIIGTTSASYQLQDRSSMEEEFRVRCHVLDPNE</sequence>
<name>A0AAQ3JP43_9LILI</name>